<dbReference type="CDD" id="cd04301">
    <property type="entry name" value="NAT_SF"/>
    <property type="match status" value="1"/>
</dbReference>
<dbReference type="PANTHER" id="PTHR43420:SF3">
    <property type="entry name" value="N-ACETYLTRANSFERASE DOMAIN-CONTAINING PROTEIN"/>
    <property type="match status" value="1"/>
</dbReference>
<keyword evidence="2" id="KW-0012">Acyltransferase</keyword>
<proteinExistence type="predicted"/>
<protein>
    <submittedName>
        <fullName evidence="4">FR47-like protein</fullName>
    </submittedName>
</protein>
<sequence>MDSFGCGRERHAVSTQYVEGIHPLDDPIRGSLQGAHARFARVSGRVFRFDPEVAPFLGHPPVLEAADWDDIVELFGPGEVVSLRGVGHQVPAGWDVIDQIGLVQLVGTHLETRPYPDALVLGADDVPEMLDLVGRTQPGPFLPRTFELGTYLGIRDSGALIAMAGERMHPKGWTEISAVCTDPAYRGRGLATELVRAVGHGIRERGEKPFLHAAASNENAIRLYLSIGFELRERSELTLLRTPA</sequence>
<dbReference type="OrthoDB" id="9797456at2"/>
<gene>
    <name evidence="4" type="ORF">SAMN05421642_104124</name>
</gene>
<dbReference type="GO" id="GO:0016747">
    <property type="term" value="F:acyltransferase activity, transferring groups other than amino-acyl groups"/>
    <property type="evidence" value="ECO:0007669"/>
    <property type="project" value="InterPro"/>
</dbReference>
<evidence type="ECO:0000259" key="3">
    <source>
        <dbReference type="PROSITE" id="PS51186"/>
    </source>
</evidence>
<dbReference type="InterPro" id="IPR013653">
    <property type="entry name" value="GCN5-like_dom"/>
</dbReference>
<dbReference type="InterPro" id="IPR050680">
    <property type="entry name" value="YpeA/RimI_acetyltransf"/>
</dbReference>
<dbReference type="PROSITE" id="PS51186">
    <property type="entry name" value="GNAT"/>
    <property type="match status" value="1"/>
</dbReference>
<dbReference type="Gene3D" id="3.40.630.30">
    <property type="match status" value="1"/>
</dbReference>
<dbReference type="SUPFAM" id="SSF55729">
    <property type="entry name" value="Acyl-CoA N-acyltransferases (Nat)"/>
    <property type="match status" value="1"/>
</dbReference>
<dbReference type="InterPro" id="IPR016181">
    <property type="entry name" value="Acyl_CoA_acyltransferase"/>
</dbReference>
<dbReference type="InterPro" id="IPR000182">
    <property type="entry name" value="GNAT_dom"/>
</dbReference>
<dbReference type="EMBL" id="FZOW01000004">
    <property type="protein sequence ID" value="SNS65751.1"/>
    <property type="molecule type" value="Genomic_DNA"/>
</dbReference>
<evidence type="ECO:0000256" key="2">
    <source>
        <dbReference type="ARBA" id="ARBA00023315"/>
    </source>
</evidence>
<dbReference type="PANTHER" id="PTHR43420">
    <property type="entry name" value="ACETYLTRANSFERASE"/>
    <property type="match status" value="1"/>
</dbReference>
<dbReference type="AlphaFoldDB" id="A0A239G9H6"/>
<evidence type="ECO:0000313" key="5">
    <source>
        <dbReference type="Proteomes" id="UP000198327"/>
    </source>
</evidence>
<feature type="domain" description="N-acetyltransferase" evidence="3">
    <location>
        <begin position="110"/>
        <end position="244"/>
    </location>
</feature>
<keyword evidence="1" id="KW-0808">Transferase</keyword>
<dbReference type="STRING" id="398843.A3K89_16685"/>
<accession>A0A239G9H6</accession>
<dbReference type="RefSeq" id="WP_089244989.1">
    <property type="nucleotide sequence ID" value="NZ_FZOW01000004.1"/>
</dbReference>
<name>A0A239G9H6_9NOCA</name>
<reference evidence="5" key="1">
    <citation type="submission" date="2017-06" db="EMBL/GenBank/DDBJ databases">
        <authorList>
            <person name="Varghese N."/>
            <person name="Submissions S."/>
        </authorList>
    </citation>
    <scope>NUCLEOTIDE SEQUENCE [LARGE SCALE GENOMIC DNA]</scope>
    <source>
        <strain evidence="5">JCM 23211</strain>
    </source>
</reference>
<keyword evidence="5" id="KW-1185">Reference proteome</keyword>
<dbReference type="Pfam" id="PF08445">
    <property type="entry name" value="FR47"/>
    <property type="match status" value="1"/>
</dbReference>
<evidence type="ECO:0000313" key="4">
    <source>
        <dbReference type="EMBL" id="SNS65751.1"/>
    </source>
</evidence>
<organism evidence="4 5">
    <name type="scientific">Rhodococcoides kyotonense</name>
    <dbReference type="NCBI Taxonomy" id="398843"/>
    <lineage>
        <taxon>Bacteria</taxon>
        <taxon>Bacillati</taxon>
        <taxon>Actinomycetota</taxon>
        <taxon>Actinomycetes</taxon>
        <taxon>Mycobacteriales</taxon>
        <taxon>Nocardiaceae</taxon>
        <taxon>Rhodococcoides</taxon>
    </lineage>
</organism>
<evidence type="ECO:0000256" key="1">
    <source>
        <dbReference type="ARBA" id="ARBA00022679"/>
    </source>
</evidence>
<dbReference type="Proteomes" id="UP000198327">
    <property type="component" value="Unassembled WGS sequence"/>
</dbReference>